<dbReference type="RefSeq" id="XP_009023621.1">
    <property type="nucleotide sequence ID" value="XM_009025373.1"/>
</dbReference>
<reference evidence="3" key="3">
    <citation type="submission" date="2015-06" db="UniProtKB">
        <authorList>
            <consortium name="EnsemblMetazoa"/>
        </authorList>
    </citation>
    <scope>IDENTIFICATION</scope>
</reference>
<dbReference type="PANTHER" id="PTHR48233">
    <property type="entry name" value="MUCIN 4B, ISOFORM B-RELATED"/>
    <property type="match status" value="1"/>
</dbReference>
<feature type="transmembrane region" description="Helical" evidence="1">
    <location>
        <begin position="12"/>
        <end position="34"/>
    </location>
</feature>
<keyword evidence="4" id="KW-1185">Reference proteome</keyword>
<name>T1FBA9_HELRO</name>
<dbReference type="AlphaFoldDB" id="T1FBA9"/>
<keyword evidence="1" id="KW-0812">Transmembrane</keyword>
<dbReference type="STRING" id="6412.T1FBA9"/>
<dbReference type="Proteomes" id="UP000015101">
    <property type="component" value="Unassembled WGS sequence"/>
</dbReference>
<dbReference type="InParanoid" id="T1FBA9"/>
<gene>
    <name evidence="3" type="primary">20206108</name>
    <name evidence="2" type="ORF">HELRODRAFT_177165</name>
</gene>
<evidence type="ECO:0000313" key="2">
    <source>
        <dbReference type="EMBL" id="ESN98283.1"/>
    </source>
</evidence>
<evidence type="ECO:0000313" key="3">
    <source>
        <dbReference type="EnsemblMetazoa" id="HelroP177165"/>
    </source>
</evidence>
<protein>
    <recommendedName>
        <fullName evidence="5">Chitin-binding type-2 domain-containing protein</fullName>
    </recommendedName>
</protein>
<evidence type="ECO:0008006" key="5">
    <source>
        <dbReference type="Google" id="ProtNLM"/>
    </source>
</evidence>
<dbReference type="GeneID" id="20206108"/>
<dbReference type="EMBL" id="KB097182">
    <property type="protein sequence ID" value="ESN98283.1"/>
    <property type="molecule type" value="Genomic_DNA"/>
</dbReference>
<dbReference type="HOGENOM" id="CLU_491984_0_0_1"/>
<keyword evidence="1" id="KW-0472">Membrane</keyword>
<sequence length="554" mass="60586">MVLKIACNIVITLLLTILFLGFSQVFLTVFLIVIQSSLGVAAKSNETFPAGPVTVSRSSCFKAVVSGNSKVVCRFDTPGVLNDIIRATILFLFNQDNQSSSNYETVPTNSNISTYLNSTIHENNTANFLLRDIFNVFNRNSIITKMIHAKLAFNDASTNLTSLNDVNIAITSSHEKVRSAYAHVLSTIFQSPTSENNSNCNRDETCSLLAFCALICNSVTNNMCKGFNVFKIENNSTTRNTPNDAIKTLMKNNAGRCMWWGNINAYSKILMPSTVSRSCLYYEITRPSQSYLSTLSIKLKSYCKGKNFTYIINPNTKPFVGSRSFTNIKGVMPNNENSTTIQNTSNFANITSSTNINISYATLATELMTKTAAIVAATVSTSVATTTTLTYTTTTTISTTTTTTSTTTTAAATTTTTTTNTTTNNNTTTCSSIISTTDTSTTKTTTTINATSTTNTTTTFTTTTATTTTTTTNTTAAASATTRMFEVDIGKYNCGKYNPCILRYFLLRGQRFFAYDGDPHQFVSCDRRKKKQCLVETCPFGTVWSSTDYFCVRE</sequence>
<dbReference type="CTD" id="20206108"/>
<evidence type="ECO:0000313" key="4">
    <source>
        <dbReference type="Proteomes" id="UP000015101"/>
    </source>
</evidence>
<proteinExistence type="predicted"/>
<dbReference type="KEGG" id="hro:HELRODRAFT_177165"/>
<accession>T1FBA9</accession>
<evidence type="ECO:0000256" key="1">
    <source>
        <dbReference type="SAM" id="Phobius"/>
    </source>
</evidence>
<dbReference type="EnsemblMetazoa" id="HelroT177165">
    <property type="protein sequence ID" value="HelroP177165"/>
    <property type="gene ID" value="HelroG177165"/>
</dbReference>
<keyword evidence="1" id="KW-1133">Transmembrane helix</keyword>
<reference evidence="2 4" key="2">
    <citation type="journal article" date="2013" name="Nature">
        <title>Insights into bilaterian evolution from three spiralian genomes.</title>
        <authorList>
            <person name="Simakov O."/>
            <person name="Marletaz F."/>
            <person name="Cho S.J."/>
            <person name="Edsinger-Gonzales E."/>
            <person name="Havlak P."/>
            <person name="Hellsten U."/>
            <person name="Kuo D.H."/>
            <person name="Larsson T."/>
            <person name="Lv J."/>
            <person name="Arendt D."/>
            <person name="Savage R."/>
            <person name="Osoegawa K."/>
            <person name="de Jong P."/>
            <person name="Grimwood J."/>
            <person name="Chapman J.A."/>
            <person name="Shapiro H."/>
            <person name="Aerts A."/>
            <person name="Otillar R.P."/>
            <person name="Terry A.Y."/>
            <person name="Boore J.L."/>
            <person name="Grigoriev I.V."/>
            <person name="Lindberg D.R."/>
            <person name="Seaver E.C."/>
            <person name="Weisblat D.A."/>
            <person name="Putnam N.H."/>
            <person name="Rokhsar D.S."/>
        </authorList>
    </citation>
    <scope>NUCLEOTIDE SEQUENCE</scope>
</reference>
<dbReference type="InterPro" id="IPR053361">
    <property type="entry name" value="Vulval_dev_neg_regulator"/>
</dbReference>
<dbReference type="EMBL" id="AMQM01005955">
    <property type="status" value="NOT_ANNOTATED_CDS"/>
    <property type="molecule type" value="Genomic_DNA"/>
</dbReference>
<dbReference type="PANTHER" id="PTHR48233:SF4">
    <property type="entry name" value="MUCIN 4B, ISOFORM B-RELATED"/>
    <property type="match status" value="1"/>
</dbReference>
<reference evidence="4" key="1">
    <citation type="submission" date="2012-12" db="EMBL/GenBank/DDBJ databases">
        <authorList>
            <person name="Hellsten U."/>
            <person name="Grimwood J."/>
            <person name="Chapman J.A."/>
            <person name="Shapiro H."/>
            <person name="Aerts A."/>
            <person name="Otillar R.P."/>
            <person name="Terry A.Y."/>
            <person name="Boore J.L."/>
            <person name="Simakov O."/>
            <person name="Marletaz F."/>
            <person name="Cho S.-J."/>
            <person name="Edsinger-Gonzales E."/>
            <person name="Havlak P."/>
            <person name="Kuo D.-H."/>
            <person name="Larsson T."/>
            <person name="Lv J."/>
            <person name="Arendt D."/>
            <person name="Savage R."/>
            <person name="Osoegawa K."/>
            <person name="de Jong P."/>
            <person name="Lindberg D.R."/>
            <person name="Seaver E.C."/>
            <person name="Weisblat D.A."/>
            <person name="Putnam N.H."/>
            <person name="Grigoriev I.V."/>
            <person name="Rokhsar D.S."/>
        </authorList>
    </citation>
    <scope>NUCLEOTIDE SEQUENCE</scope>
</reference>
<organism evidence="3 4">
    <name type="scientific">Helobdella robusta</name>
    <name type="common">Californian leech</name>
    <dbReference type="NCBI Taxonomy" id="6412"/>
    <lineage>
        <taxon>Eukaryota</taxon>
        <taxon>Metazoa</taxon>
        <taxon>Spiralia</taxon>
        <taxon>Lophotrochozoa</taxon>
        <taxon>Annelida</taxon>
        <taxon>Clitellata</taxon>
        <taxon>Hirudinea</taxon>
        <taxon>Rhynchobdellida</taxon>
        <taxon>Glossiphoniidae</taxon>
        <taxon>Helobdella</taxon>
    </lineage>
</organism>